<feature type="region of interest" description="Disordered" evidence="1">
    <location>
        <begin position="1"/>
        <end position="24"/>
    </location>
</feature>
<accession>A0A162CVK9</accession>
<dbReference type="EMBL" id="LRGB01012636">
    <property type="protein sequence ID" value="KZR99793.1"/>
    <property type="molecule type" value="Genomic_DNA"/>
</dbReference>
<comment type="caution">
    <text evidence="2">The sequence shown here is derived from an EMBL/GenBank/DDBJ whole genome shotgun (WGS) entry which is preliminary data.</text>
</comment>
<reference evidence="2 3" key="1">
    <citation type="submission" date="2016-03" db="EMBL/GenBank/DDBJ databases">
        <title>EvidentialGene: Evidence-directed Construction of Genes on Genomes.</title>
        <authorList>
            <person name="Gilbert D.G."/>
            <person name="Choi J.-H."/>
            <person name="Mockaitis K."/>
            <person name="Colbourne J."/>
            <person name="Pfrender M."/>
        </authorList>
    </citation>
    <scope>NUCLEOTIDE SEQUENCE [LARGE SCALE GENOMIC DNA]</scope>
    <source>
        <strain evidence="2 3">Xinb3</strain>
        <tissue evidence="2">Complete organism</tissue>
    </source>
</reference>
<keyword evidence="3" id="KW-1185">Reference proteome</keyword>
<organism evidence="2 3">
    <name type="scientific">Daphnia magna</name>
    <dbReference type="NCBI Taxonomy" id="35525"/>
    <lineage>
        <taxon>Eukaryota</taxon>
        <taxon>Metazoa</taxon>
        <taxon>Ecdysozoa</taxon>
        <taxon>Arthropoda</taxon>
        <taxon>Crustacea</taxon>
        <taxon>Branchiopoda</taxon>
        <taxon>Diplostraca</taxon>
        <taxon>Cladocera</taxon>
        <taxon>Anomopoda</taxon>
        <taxon>Daphniidae</taxon>
        <taxon>Daphnia</taxon>
    </lineage>
</organism>
<dbReference type="Proteomes" id="UP000076858">
    <property type="component" value="Unassembled WGS sequence"/>
</dbReference>
<sequence length="89" mass="10113">MLRSHVAQHKKMDAQASKKIRPTRVAARRQREMMVILANQENEESVDLFEEDELDLDGVSVPPVSSTGFHGFPVISVEEHLKSVQWEDA</sequence>
<evidence type="ECO:0000256" key="1">
    <source>
        <dbReference type="SAM" id="MobiDB-lite"/>
    </source>
</evidence>
<gene>
    <name evidence="2" type="ORF">APZ42_004210</name>
</gene>
<protein>
    <submittedName>
        <fullName evidence="2">Uncharacterized protein</fullName>
    </submittedName>
</protein>
<dbReference type="AlphaFoldDB" id="A0A162CVK9"/>
<name>A0A162CVK9_9CRUS</name>
<evidence type="ECO:0000313" key="3">
    <source>
        <dbReference type="Proteomes" id="UP000076858"/>
    </source>
</evidence>
<proteinExistence type="predicted"/>
<evidence type="ECO:0000313" key="2">
    <source>
        <dbReference type="EMBL" id="KZR99793.1"/>
    </source>
</evidence>